<dbReference type="EMBL" id="CM039430">
    <property type="protein sequence ID" value="KAI4344623.1"/>
    <property type="molecule type" value="Genomic_DNA"/>
</dbReference>
<accession>A0ACB9P866</accession>
<name>A0ACB9P866_BAUVA</name>
<reference evidence="1 2" key="1">
    <citation type="journal article" date="2022" name="DNA Res.">
        <title>Chromosomal-level genome assembly of the orchid tree Bauhinia variegata (Leguminosae; Cercidoideae) supports the allotetraploid origin hypothesis of Bauhinia.</title>
        <authorList>
            <person name="Zhong Y."/>
            <person name="Chen Y."/>
            <person name="Zheng D."/>
            <person name="Pang J."/>
            <person name="Liu Y."/>
            <person name="Luo S."/>
            <person name="Meng S."/>
            <person name="Qian L."/>
            <person name="Wei D."/>
            <person name="Dai S."/>
            <person name="Zhou R."/>
        </authorList>
    </citation>
    <scope>NUCLEOTIDE SEQUENCE [LARGE SCALE GENOMIC DNA]</scope>
    <source>
        <strain evidence="1">BV-YZ2020</strain>
    </source>
</reference>
<protein>
    <submittedName>
        <fullName evidence="1">Uncharacterized protein</fullName>
    </submittedName>
</protein>
<dbReference type="Proteomes" id="UP000828941">
    <property type="component" value="Chromosome 5"/>
</dbReference>
<comment type="caution">
    <text evidence="1">The sequence shown here is derived from an EMBL/GenBank/DDBJ whole genome shotgun (WGS) entry which is preliminary data.</text>
</comment>
<gene>
    <name evidence="1" type="ORF">L6164_011828</name>
</gene>
<proteinExistence type="predicted"/>
<organism evidence="1 2">
    <name type="scientific">Bauhinia variegata</name>
    <name type="common">Purple orchid tree</name>
    <name type="synonym">Phanera variegata</name>
    <dbReference type="NCBI Taxonomy" id="167791"/>
    <lineage>
        <taxon>Eukaryota</taxon>
        <taxon>Viridiplantae</taxon>
        <taxon>Streptophyta</taxon>
        <taxon>Embryophyta</taxon>
        <taxon>Tracheophyta</taxon>
        <taxon>Spermatophyta</taxon>
        <taxon>Magnoliopsida</taxon>
        <taxon>eudicotyledons</taxon>
        <taxon>Gunneridae</taxon>
        <taxon>Pentapetalae</taxon>
        <taxon>rosids</taxon>
        <taxon>fabids</taxon>
        <taxon>Fabales</taxon>
        <taxon>Fabaceae</taxon>
        <taxon>Cercidoideae</taxon>
        <taxon>Cercideae</taxon>
        <taxon>Bauhiniinae</taxon>
        <taxon>Bauhinia</taxon>
    </lineage>
</organism>
<evidence type="ECO:0000313" key="1">
    <source>
        <dbReference type="EMBL" id="KAI4344623.1"/>
    </source>
</evidence>
<sequence length="754" mass="82920">MAEDFSRAVDDGLKLAKRIYFGKDRAVAPPKPPMSMEKSPKGYLPTAPMVYAVIFNPGIVDNPDMPSYQPYVHGGCDPPALIPLQMNGIELEADCYLDTAFIRVNGSWRVHCVMSSRACDCRIAIPMGEQGSILGVEVSVRRKSYSTQLVALEDNNAKENAIRAEDGGFLTPNIFTLNIPEIDGGSILSIQISWSQKILRHNGEFSLNVPFTFPDFVVPAGKRMSKREKIQVNVNEGTGSELVCKTISHPLKQVRRHAGSMGFSYDSEVLSWSKTDFNFSYAVASGHMNGCVLLESASVDDFDQREMFSICLSPGNLQSREVFRKDIVFVIDISGSMRGKLLDDTKDALSTAVSKLDQNDSFNIIAFNGESYLFSKSVELATKGAVERAIEWINMNFVAGGSTDILSPLSMAIEMLSGAQNSVPIIFLVTDGTVEDERQICDMVKKHMINGETICPRLYTFGIGPYCNHYFLRMLAMISRGQYDAALDVDVVGPRMLKLYDKASSLILANITIDVFDDLDDVEVYPFHIPDLSSEGPLIISGRYKGNFAETLKAKGVLADLSNFEIEMKIQNAKDIPIHRISAREQIEYLTAQAWLSQNKQIEQKVAHLSLQTGFISEYTRMTIRENDMLKKAKESGGRKEKKSHPKKGAGQRVILLQNLGIGFGNLTATAENICPGSEDTKLPDAAEVFVRAATNCCSSLCNDCCCMCCIHVCSRMNNQLATALTQLCIGLGCFSCLSCCSDACCSACAGQDE</sequence>
<evidence type="ECO:0000313" key="2">
    <source>
        <dbReference type="Proteomes" id="UP000828941"/>
    </source>
</evidence>
<keyword evidence="2" id="KW-1185">Reference proteome</keyword>